<evidence type="ECO:0000313" key="1">
    <source>
        <dbReference type="EMBL" id="STO31321.1"/>
    </source>
</evidence>
<proteinExistence type="predicted"/>
<dbReference type="OrthoDB" id="88023at2"/>
<sequence length="187" mass="22022">MNMIFLNKNDRHYLDGKFYIIKKGKIISRDILENGKILTYENYLTSGEIIGNFFSFLTLKDIYIPDIDIEVEALEDDTVLEEFNFNSNILTDDNFISKIITHLAKKTLIKFFYQLYDTQGYILSILKLYNNDTGFISKKEINYENFNISKSQFYLVLSKLKKEKYILDDSDGIYLNLKKIDTYLSSL</sequence>
<gene>
    <name evidence="1" type="ORF">NCTC10723_00769</name>
</gene>
<organism evidence="1 2">
    <name type="scientific">Fusobacterium necrogenes</name>
    <dbReference type="NCBI Taxonomy" id="858"/>
    <lineage>
        <taxon>Bacteria</taxon>
        <taxon>Fusobacteriati</taxon>
        <taxon>Fusobacteriota</taxon>
        <taxon>Fusobacteriia</taxon>
        <taxon>Fusobacteriales</taxon>
        <taxon>Fusobacteriaceae</taxon>
        <taxon>Fusobacterium</taxon>
    </lineage>
</organism>
<keyword evidence="2" id="KW-1185">Reference proteome</keyword>
<dbReference type="RefSeq" id="WP_115269527.1">
    <property type="nucleotide sequence ID" value="NZ_UGGU01000003.1"/>
</dbReference>
<dbReference type="Proteomes" id="UP000255328">
    <property type="component" value="Unassembled WGS sequence"/>
</dbReference>
<evidence type="ECO:0000313" key="2">
    <source>
        <dbReference type="Proteomes" id="UP000255328"/>
    </source>
</evidence>
<dbReference type="EMBL" id="UGGU01000003">
    <property type="protein sequence ID" value="STO31321.1"/>
    <property type="molecule type" value="Genomic_DNA"/>
</dbReference>
<protein>
    <submittedName>
        <fullName evidence="1">Uncharacterized protein</fullName>
    </submittedName>
</protein>
<name>A0A377GXN3_9FUSO</name>
<dbReference type="AlphaFoldDB" id="A0A377GXN3"/>
<accession>A0A377GXN3</accession>
<reference evidence="1 2" key="1">
    <citation type="submission" date="2018-06" db="EMBL/GenBank/DDBJ databases">
        <authorList>
            <consortium name="Pathogen Informatics"/>
            <person name="Doyle S."/>
        </authorList>
    </citation>
    <scope>NUCLEOTIDE SEQUENCE [LARGE SCALE GENOMIC DNA]</scope>
    <source>
        <strain evidence="1 2">NCTC10723</strain>
    </source>
</reference>